<dbReference type="PANTHER" id="PTHR28216:SF1">
    <property type="entry name" value="DASH COMPLEX SUBUNIT DUO1"/>
    <property type="match status" value="1"/>
</dbReference>
<dbReference type="AlphaFoldDB" id="A0A0F8A541"/>
<name>A0A0F8A541_9HYPO</name>
<evidence type="ECO:0000256" key="14">
    <source>
        <dbReference type="ARBA" id="ARBA00023242"/>
    </source>
</evidence>
<proteinExistence type="inferred from homology"/>
<dbReference type="GO" id="GO:0072686">
    <property type="term" value="C:mitotic spindle"/>
    <property type="evidence" value="ECO:0007669"/>
    <property type="project" value="InterPro"/>
</dbReference>
<evidence type="ECO:0000256" key="3">
    <source>
        <dbReference type="ARBA" id="ARBA00004629"/>
    </source>
</evidence>
<dbReference type="Pfam" id="PF08651">
    <property type="entry name" value="DASH_Duo1"/>
    <property type="match status" value="1"/>
</dbReference>
<keyword evidence="16" id="KW-0137">Centromere</keyword>
<evidence type="ECO:0000256" key="12">
    <source>
        <dbReference type="ARBA" id="ARBA00023054"/>
    </source>
</evidence>
<feature type="region of interest" description="Disordered" evidence="19">
    <location>
        <begin position="127"/>
        <end position="160"/>
    </location>
</feature>
<keyword evidence="13" id="KW-0206">Cytoskeleton</keyword>
<keyword evidence="6" id="KW-0963">Cytoplasm</keyword>
<comment type="similarity">
    <text evidence="4">Belongs to the DASH complex DUO1 family.</text>
</comment>
<reference evidence="20 21" key="1">
    <citation type="journal article" date="2014" name="Genome Biol. Evol.">
        <title>Comparative genomics and transcriptomics analyses reveal divergent lifestyle features of nematode endoparasitic fungus Hirsutella minnesotensis.</title>
        <authorList>
            <person name="Lai Y."/>
            <person name="Liu K."/>
            <person name="Zhang X."/>
            <person name="Zhang X."/>
            <person name="Li K."/>
            <person name="Wang N."/>
            <person name="Shu C."/>
            <person name="Wu Y."/>
            <person name="Wang C."/>
            <person name="Bushley K.E."/>
            <person name="Xiang M."/>
            <person name="Liu X."/>
        </authorList>
    </citation>
    <scope>NUCLEOTIDE SEQUENCE [LARGE SCALE GENOMIC DNA]</scope>
    <source>
        <strain evidence="20 21">3608</strain>
    </source>
</reference>
<evidence type="ECO:0000256" key="8">
    <source>
        <dbReference type="ARBA" id="ARBA00022701"/>
    </source>
</evidence>
<evidence type="ECO:0000256" key="10">
    <source>
        <dbReference type="ARBA" id="ARBA00022829"/>
    </source>
</evidence>
<keyword evidence="12" id="KW-0175">Coiled coil</keyword>
<evidence type="ECO:0000256" key="17">
    <source>
        <dbReference type="ARBA" id="ARBA00044152"/>
    </source>
</evidence>
<evidence type="ECO:0000256" key="1">
    <source>
        <dbReference type="ARBA" id="ARBA00004123"/>
    </source>
</evidence>
<keyword evidence="7" id="KW-0132">Cell division</keyword>
<evidence type="ECO:0000256" key="4">
    <source>
        <dbReference type="ARBA" id="ARBA00005366"/>
    </source>
</evidence>
<evidence type="ECO:0000256" key="11">
    <source>
        <dbReference type="ARBA" id="ARBA00022838"/>
    </source>
</evidence>
<evidence type="ECO:0000256" key="13">
    <source>
        <dbReference type="ARBA" id="ARBA00023212"/>
    </source>
</evidence>
<keyword evidence="10" id="KW-0159">Chromosome partition</keyword>
<evidence type="ECO:0000256" key="5">
    <source>
        <dbReference type="ARBA" id="ARBA00022454"/>
    </source>
</evidence>
<feature type="compositionally biased region" description="Basic and acidic residues" evidence="19">
    <location>
        <begin position="127"/>
        <end position="156"/>
    </location>
</feature>
<dbReference type="InterPro" id="IPR013960">
    <property type="entry name" value="DASH_Duo1"/>
</dbReference>
<keyword evidence="9" id="KW-0498">Mitosis</keyword>
<comment type="subcellular location">
    <subcellularLocation>
        <location evidence="3">Chromosome</location>
        <location evidence="3">Centromere</location>
        <location evidence="3">Kinetochore</location>
    </subcellularLocation>
    <subcellularLocation>
        <location evidence="2">Cytoplasm</location>
        <location evidence="2">Cytoskeleton</location>
        <location evidence="2">Spindle</location>
    </subcellularLocation>
    <subcellularLocation>
        <location evidence="1">Nucleus</location>
    </subcellularLocation>
</comment>
<accession>A0A0F8A541</accession>
<organism evidence="20 21">
    <name type="scientific">Hirsutella minnesotensis 3608</name>
    <dbReference type="NCBI Taxonomy" id="1043627"/>
    <lineage>
        <taxon>Eukaryota</taxon>
        <taxon>Fungi</taxon>
        <taxon>Dikarya</taxon>
        <taxon>Ascomycota</taxon>
        <taxon>Pezizomycotina</taxon>
        <taxon>Sordariomycetes</taxon>
        <taxon>Hypocreomycetidae</taxon>
        <taxon>Hypocreales</taxon>
        <taxon>Ophiocordycipitaceae</taxon>
        <taxon>Hirsutella</taxon>
    </lineage>
</organism>
<feature type="compositionally biased region" description="Basic and acidic residues" evidence="19">
    <location>
        <begin position="1"/>
        <end position="10"/>
    </location>
</feature>
<protein>
    <recommendedName>
        <fullName evidence="17">DASH complex subunit DUO1</fullName>
    </recommendedName>
    <alternativeName>
        <fullName evidence="18">Outer kinetochore protein DUO1</fullName>
    </alternativeName>
</protein>
<keyword evidence="11" id="KW-0995">Kinetochore</keyword>
<evidence type="ECO:0000313" key="20">
    <source>
        <dbReference type="EMBL" id="KJZ74669.1"/>
    </source>
</evidence>
<evidence type="ECO:0000256" key="9">
    <source>
        <dbReference type="ARBA" id="ARBA00022776"/>
    </source>
</evidence>
<keyword evidence="8" id="KW-0493">Microtubule</keyword>
<dbReference type="GO" id="GO:0000278">
    <property type="term" value="P:mitotic cell cycle"/>
    <property type="evidence" value="ECO:0007669"/>
    <property type="project" value="InterPro"/>
</dbReference>
<dbReference type="Proteomes" id="UP000054481">
    <property type="component" value="Unassembled WGS sequence"/>
</dbReference>
<evidence type="ECO:0000256" key="7">
    <source>
        <dbReference type="ARBA" id="ARBA00022618"/>
    </source>
</evidence>
<evidence type="ECO:0000256" key="15">
    <source>
        <dbReference type="ARBA" id="ARBA00023306"/>
    </source>
</evidence>
<keyword evidence="21" id="KW-1185">Reference proteome</keyword>
<gene>
    <name evidence="20" type="ORF">HIM_06019</name>
</gene>
<evidence type="ECO:0000256" key="2">
    <source>
        <dbReference type="ARBA" id="ARBA00004186"/>
    </source>
</evidence>
<evidence type="ECO:0000256" key="19">
    <source>
        <dbReference type="SAM" id="MobiDB-lite"/>
    </source>
</evidence>
<evidence type="ECO:0000256" key="16">
    <source>
        <dbReference type="ARBA" id="ARBA00023328"/>
    </source>
</evidence>
<dbReference type="GO" id="GO:0051301">
    <property type="term" value="P:cell division"/>
    <property type="evidence" value="ECO:0007669"/>
    <property type="project" value="UniProtKB-KW"/>
</dbReference>
<feature type="region of interest" description="Disordered" evidence="19">
    <location>
        <begin position="1"/>
        <end position="42"/>
    </location>
</feature>
<dbReference type="PANTHER" id="PTHR28216">
    <property type="entry name" value="DASH COMPLEX SUBUNIT DUO1"/>
    <property type="match status" value="1"/>
</dbReference>
<dbReference type="GO" id="GO:0007059">
    <property type="term" value="P:chromosome segregation"/>
    <property type="evidence" value="ECO:0007669"/>
    <property type="project" value="UniProtKB-KW"/>
</dbReference>
<dbReference type="GO" id="GO:0042729">
    <property type="term" value="C:DASH complex"/>
    <property type="evidence" value="ECO:0007669"/>
    <property type="project" value="InterPro"/>
</dbReference>
<keyword evidence="14" id="KW-0539">Nucleus</keyword>
<dbReference type="GO" id="GO:0005874">
    <property type="term" value="C:microtubule"/>
    <property type="evidence" value="ECO:0007669"/>
    <property type="project" value="UniProtKB-KW"/>
</dbReference>
<keyword evidence="5" id="KW-0158">Chromosome</keyword>
<keyword evidence="15" id="KW-0131">Cell cycle</keyword>
<sequence>MADEMEHTESDIWTSPEARPKTPKTPKTPTPGDRQPQPVDREEALRRELRGVRTINESIEGILATLQRTSGNMEVVSKTVGNASTLLNTWTRILSQTEHNQRLVLHPSWKGATEDLAEQEAELIERQRAAERKAAEEEQRREELRRRREEDEEKRRLGGHKLLKRSELLASV</sequence>
<evidence type="ECO:0000256" key="6">
    <source>
        <dbReference type="ARBA" id="ARBA00022490"/>
    </source>
</evidence>
<evidence type="ECO:0000313" key="21">
    <source>
        <dbReference type="Proteomes" id="UP000054481"/>
    </source>
</evidence>
<dbReference type="EMBL" id="KQ030524">
    <property type="protein sequence ID" value="KJZ74669.1"/>
    <property type="molecule type" value="Genomic_DNA"/>
</dbReference>
<dbReference type="OrthoDB" id="5599235at2759"/>
<evidence type="ECO:0000256" key="18">
    <source>
        <dbReference type="ARBA" id="ARBA00044358"/>
    </source>
</evidence>